<reference evidence="1" key="2">
    <citation type="submission" date="2020-11" db="EMBL/GenBank/DDBJ databases">
        <authorList>
            <person name="McCartney M.A."/>
            <person name="Auch B."/>
            <person name="Kono T."/>
            <person name="Mallez S."/>
            <person name="Becker A."/>
            <person name="Gohl D.M."/>
            <person name="Silverstein K.A.T."/>
            <person name="Koren S."/>
            <person name="Bechman K.B."/>
            <person name="Herman A."/>
            <person name="Abrahante J.E."/>
            <person name="Garbe J."/>
        </authorList>
    </citation>
    <scope>NUCLEOTIDE SEQUENCE</scope>
    <source>
        <strain evidence="1">Duluth1</strain>
        <tissue evidence="1">Whole animal</tissue>
    </source>
</reference>
<reference evidence="1" key="1">
    <citation type="journal article" date="2019" name="bioRxiv">
        <title>The Genome of the Zebra Mussel, Dreissena polymorpha: A Resource for Invasive Species Research.</title>
        <authorList>
            <person name="McCartney M.A."/>
            <person name="Auch B."/>
            <person name="Kono T."/>
            <person name="Mallez S."/>
            <person name="Zhang Y."/>
            <person name="Obille A."/>
            <person name="Becker A."/>
            <person name="Abrahante J.E."/>
            <person name="Garbe J."/>
            <person name="Badalamenti J.P."/>
            <person name="Herman A."/>
            <person name="Mangelson H."/>
            <person name="Liachko I."/>
            <person name="Sullivan S."/>
            <person name="Sone E.D."/>
            <person name="Koren S."/>
            <person name="Silverstein K.A.T."/>
            <person name="Beckman K.B."/>
            <person name="Gohl D.M."/>
        </authorList>
    </citation>
    <scope>NUCLEOTIDE SEQUENCE</scope>
    <source>
        <strain evidence="1">Duluth1</strain>
        <tissue evidence="1">Whole animal</tissue>
    </source>
</reference>
<comment type="caution">
    <text evidence="1">The sequence shown here is derived from an EMBL/GenBank/DDBJ whole genome shotgun (WGS) entry which is preliminary data.</text>
</comment>
<protein>
    <submittedName>
        <fullName evidence="1">Uncharacterized protein</fullName>
    </submittedName>
</protein>
<dbReference type="Proteomes" id="UP000828390">
    <property type="component" value="Unassembled WGS sequence"/>
</dbReference>
<sequence length="128" mass="14276">MYNATKEGADAFNEPSGFREATGFGFREATGFGFLEPIDFVKVLSSNVHSTRNRNSAARAAPFEAYSQRKYPTAPEYCSCEYCAFLFRCDPVSIRKRTPRLREATGYRLLEATGFREATGCSSPQGLM</sequence>
<evidence type="ECO:0000313" key="2">
    <source>
        <dbReference type="Proteomes" id="UP000828390"/>
    </source>
</evidence>
<dbReference type="EMBL" id="JAIWYP010000012">
    <property type="protein sequence ID" value="KAH3728153.1"/>
    <property type="molecule type" value="Genomic_DNA"/>
</dbReference>
<proteinExistence type="predicted"/>
<organism evidence="1 2">
    <name type="scientific">Dreissena polymorpha</name>
    <name type="common">Zebra mussel</name>
    <name type="synonym">Mytilus polymorpha</name>
    <dbReference type="NCBI Taxonomy" id="45954"/>
    <lineage>
        <taxon>Eukaryota</taxon>
        <taxon>Metazoa</taxon>
        <taxon>Spiralia</taxon>
        <taxon>Lophotrochozoa</taxon>
        <taxon>Mollusca</taxon>
        <taxon>Bivalvia</taxon>
        <taxon>Autobranchia</taxon>
        <taxon>Heteroconchia</taxon>
        <taxon>Euheterodonta</taxon>
        <taxon>Imparidentia</taxon>
        <taxon>Neoheterodontei</taxon>
        <taxon>Myida</taxon>
        <taxon>Dreissenoidea</taxon>
        <taxon>Dreissenidae</taxon>
        <taxon>Dreissena</taxon>
    </lineage>
</organism>
<evidence type="ECO:0000313" key="1">
    <source>
        <dbReference type="EMBL" id="KAH3728153.1"/>
    </source>
</evidence>
<name>A0A9D4CPP5_DREPO</name>
<dbReference type="AlphaFoldDB" id="A0A9D4CPP5"/>
<accession>A0A9D4CPP5</accession>
<keyword evidence="2" id="KW-1185">Reference proteome</keyword>
<gene>
    <name evidence="1" type="ORF">DPMN_054100</name>
</gene>